<keyword evidence="3" id="KW-0560">Oxidoreductase</keyword>
<reference evidence="5 6" key="1">
    <citation type="submission" date="2018-07" db="EMBL/GenBank/DDBJ databases">
        <title>Genome sequencing of oomycete isolates from Chile give support for New Zealand origin for Phytophthora kernoviae and make available the first Nothophytophthora sp. genome.</title>
        <authorList>
            <person name="Studholme D.J."/>
            <person name="Sanfuentes E."/>
            <person name="Panda P."/>
            <person name="Hill R."/>
            <person name="Sambles C."/>
            <person name="Grant M."/>
            <person name="Williams N.M."/>
            <person name="Mcdougal R.L."/>
        </authorList>
    </citation>
    <scope>NUCLEOTIDE SEQUENCE [LARGE SCALE GENOMIC DNA]</scope>
    <source>
        <strain evidence="5">Chile7</strain>
    </source>
</reference>
<dbReference type="SUPFAM" id="SSF51430">
    <property type="entry name" value="NAD(P)-linked oxidoreductase"/>
    <property type="match status" value="1"/>
</dbReference>
<dbReference type="PANTHER" id="PTHR43150:SF2">
    <property type="entry name" value="HYPERKINETIC, ISOFORM M"/>
    <property type="match status" value="1"/>
</dbReference>
<dbReference type="Pfam" id="PF00248">
    <property type="entry name" value="Aldo_ket_red"/>
    <property type="match status" value="1"/>
</dbReference>
<comment type="caution">
    <text evidence="5">The sequence shown here is derived from an EMBL/GenBank/DDBJ whole genome shotgun (WGS) entry which is preliminary data.</text>
</comment>
<evidence type="ECO:0000313" key="6">
    <source>
        <dbReference type="Proteomes" id="UP000284657"/>
    </source>
</evidence>
<dbReference type="InterPro" id="IPR005399">
    <property type="entry name" value="K_chnl_volt-dep_bsu_KCNAB-rel"/>
</dbReference>
<comment type="similarity">
    <text evidence="1">Belongs to the shaker potassium channel beta subunit family.</text>
</comment>
<evidence type="ECO:0000256" key="2">
    <source>
        <dbReference type="ARBA" id="ARBA00022857"/>
    </source>
</evidence>
<dbReference type="Gene3D" id="3.20.20.100">
    <property type="entry name" value="NADP-dependent oxidoreductase domain"/>
    <property type="match status" value="1"/>
</dbReference>
<feature type="domain" description="NADP-dependent oxidoreductase" evidence="4">
    <location>
        <begin position="23"/>
        <end position="172"/>
    </location>
</feature>
<keyword evidence="2" id="KW-0521">NADP</keyword>
<dbReference type="InterPro" id="IPR036812">
    <property type="entry name" value="NAD(P)_OxRdtase_dom_sf"/>
</dbReference>
<proteinExistence type="inferred from homology"/>
<name>A0A421G0Q5_9STRA</name>
<dbReference type="InterPro" id="IPR023210">
    <property type="entry name" value="NADP_OxRdtase_dom"/>
</dbReference>
<sequence>MAPSTPTKMTHRFLGNSGQLVSKLSLGSWMAYDEKYTVDAWYEMVKMAYQHGVNFFDTAEIYGNSQAEELLGGAIKKGIAEGIWSREDLIISTKEFNGYKGFTDGDPNDQGNSRKHIVEGLKASLKRLDLDYVDVVFSHRPEPYTPIEETVRAMNFVINQGSSRAVGTMTINAGLKCTISIIAGVLEQASVSWTYSVL</sequence>
<dbReference type="PANTHER" id="PTHR43150">
    <property type="entry name" value="HYPERKINETIC, ISOFORM M"/>
    <property type="match status" value="1"/>
</dbReference>
<dbReference type="EMBL" id="MBAD02001126">
    <property type="protein sequence ID" value="RLN58242.1"/>
    <property type="molecule type" value="Genomic_DNA"/>
</dbReference>
<dbReference type="GO" id="GO:0016491">
    <property type="term" value="F:oxidoreductase activity"/>
    <property type="evidence" value="ECO:0007669"/>
    <property type="project" value="UniProtKB-KW"/>
</dbReference>
<evidence type="ECO:0000256" key="3">
    <source>
        <dbReference type="ARBA" id="ARBA00023002"/>
    </source>
</evidence>
<accession>A0A421G0Q5</accession>
<organism evidence="5 6">
    <name type="scientific">Phytophthora kernoviae</name>
    <dbReference type="NCBI Taxonomy" id="325452"/>
    <lineage>
        <taxon>Eukaryota</taxon>
        <taxon>Sar</taxon>
        <taxon>Stramenopiles</taxon>
        <taxon>Oomycota</taxon>
        <taxon>Peronosporomycetes</taxon>
        <taxon>Peronosporales</taxon>
        <taxon>Peronosporaceae</taxon>
        <taxon>Phytophthora</taxon>
    </lineage>
</organism>
<gene>
    <name evidence="5" type="ORF">BBJ29_007539</name>
</gene>
<protein>
    <recommendedName>
        <fullName evidence="4">NADP-dependent oxidoreductase domain-containing protein</fullName>
    </recommendedName>
</protein>
<evidence type="ECO:0000313" key="5">
    <source>
        <dbReference type="EMBL" id="RLN58242.1"/>
    </source>
</evidence>
<dbReference type="AlphaFoldDB" id="A0A421G0Q5"/>
<evidence type="ECO:0000256" key="1">
    <source>
        <dbReference type="ARBA" id="ARBA00006515"/>
    </source>
</evidence>
<evidence type="ECO:0000259" key="4">
    <source>
        <dbReference type="Pfam" id="PF00248"/>
    </source>
</evidence>
<dbReference type="Proteomes" id="UP000284657">
    <property type="component" value="Unassembled WGS sequence"/>
</dbReference>